<reference evidence="2 3" key="1">
    <citation type="submission" date="2020-02" db="EMBL/GenBank/DDBJ databases">
        <title>Draft genome sequence of Haematococcus lacustris strain NIES-144.</title>
        <authorList>
            <person name="Morimoto D."/>
            <person name="Nakagawa S."/>
            <person name="Yoshida T."/>
            <person name="Sawayama S."/>
        </authorList>
    </citation>
    <scope>NUCLEOTIDE SEQUENCE [LARGE SCALE GENOMIC DNA]</scope>
    <source>
        <strain evidence="2 3">NIES-144</strain>
    </source>
</reference>
<name>A0A6A0A736_HAELA</name>
<dbReference type="Proteomes" id="UP000485058">
    <property type="component" value="Unassembled WGS sequence"/>
</dbReference>
<feature type="non-terminal residue" evidence="2">
    <location>
        <position position="110"/>
    </location>
</feature>
<proteinExistence type="predicted"/>
<protein>
    <submittedName>
        <fullName evidence="2">Uncharacterized protein</fullName>
    </submittedName>
</protein>
<evidence type="ECO:0000313" key="2">
    <source>
        <dbReference type="EMBL" id="GFH28292.1"/>
    </source>
</evidence>
<evidence type="ECO:0000256" key="1">
    <source>
        <dbReference type="SAM" id="MobiDB-lite"/>
    </source>
</evidence>
<sequence length="110" mass="12287">KRQTVPRPVPQDLDSDICDRDEALQPDLTEAERNRKASGEARAARDRDNTYHGRKCKLAHLTDHLRPKLIKQAKKRWPDRPLALAYGAAGFNGSGTVGCRGVPVSQMLKE</sequence>
<evidence type="ECO:0000313" key="3">
    <source>
        <dbReference type="Proteomes" id="UP000485058"/>
    </source>
</evidence>
<dbReference type="AlphaFoldDB" id="A0A6A0A736"/>
<comment type="caution">
    <text evidence="2">The sequence shown here is derived from an EMBL/GenBank/DDBJ whole genome shotgun (WGS) entry which is preliminary data.</text>
</comment>
<keyword evidence="3" id="KW-1185">Reference proteome</keyword>
<dbReference type="EMBL" id="BLLF01003818">
    <property type="protein sequence ID" value="GFH28292.1"/>
    <property type="molecule type" value="Genomic_DNA"/>
</dbReference>
<feature type="region of interest" description="Disordered" evidence="1">
    <location>
        <begin position="1"/>
        <end position="53"/>
    </location>
</feature>
<feature type="non-terminal residue" evidence="2">
    <location>
        <position position="1"/>
    </location>
</feature>
<gene>
    <name evidence="2" type="ORF">HaLaN_26764</name>
</gene>
<organism evidence="2 3">
    <name type="scientific">Haematococcus lacustris</name>
    <name type="common">Green alga</name>
    <name type="synonym">Haematococcus pluvialis</name>
    <dbReference type="NCBI Taxonomy" id="44745"/>
    <lineage>
        <taxon>Eukaryota</taxon>
        <taxon>Viridiplantae</taxon>
        <taxon>Chlorophyta</taxon>
        <taxon>core chlorophytes</taxon>
        <taxon>Chlorophyceae</taxon>
        <taxon>CS clade</taxon>
        <taxon>Chlamydomonadales</taxon>
        <taxon>Haematococcaceae</taxon>
        <taxon>Haematococcus</taxon>
    </lineage>
</organism>
<feature type="compositionally biased region" description="Basic and acidic residues" evidence="1">
    <location>
        <begin position="30"/>
        <end position="51"/>
    </location>
</feature>
<accession>A0A6A0A736</accession>